<accession>A0A2H6LIK9</accession>
<dbReference type="RefSeq" id="WP_103125218.1">
    <property type="nucleotide sequence ID" value="NZ_DF978429.1"/>
</dbReference>
<evidence type="ECO:0000313" key="2">
    <source>
        <dbReference type="Proteomes" id="UP000236527"/>
    </source>
</evidence>
<evidence type="ECO:0000313" key="1">
    <source>
        <dbReference type="EMBL" id="GBE93064.1"/>
    </source>
</evidence>
<dbReference type="AlphaFoldDB" id="A0A2H6LIK9"/>
<name>A0A2H6LIK9_9NOSO</name>
<protein>
    <submittedName>
        <fullName evidence="1">Restriction endonuclease</fullName>
    </submittedName>
</protein>
<reference evidence="2" key="1">
    <citation type="journal article" date="2018" name="Genome Announc.">
        <title>Draft Genome Sequence of the Nitrogen-Fixing and Hormogonia-Inducing Cyanobacterium Nostoc cycadae Strain WK-1, Isolated from the Coralloid Roots of Cycas revoluta.</title>
        <authorList>
            <person name="Kanesaki Y."/>
            <person name="Hirose M."/>
            <person name="Hirose Y."/>
            <person name="Fujisawa T."/>
            <person name="Nakamura Y."/>
            <person name="Watanabe S."/>
            <person name="Matsunaga S."/>
            <person name="Uchida H."/>
            <person name="Murakami A."/>
        </authorList>
    </citation>
    <scope>NUCLEOTIDE SEQUENCE [LARGE SCALE GENOMIC DNA]</scope>
    <source>
        <strain evidence="2">WK-1</strain>
    </source>
</reference>
<dbReference type="EMBL" id="BDGE01000045">
    <property type="protein sequence ID" value="GBE93064.1"/>
    <property type="molecule type" value="Genomic_DNA"/>
</dbReference>
<organism evidence="1 2">
    <name type="scientific">Nostoc cycadae WK-1</name>
    <dbReference type="NCBI Taxonomy" id="1861711"/>
    <lineage>
        <taxon>Bacteria</taxon>
        <taxon>Bacillati</taxon>
        <taxon>Cyanobacteriota</taxon>
        <taxon>Cyanophyceae</taxon>
        <taxon>Nostocales</taxon>
        <taxon>Nostocaceae</taxon>
        <taxon>Nostoc</taxon>
    </lineage>
</organism>
<dbReference type="GO" id="GO:0004519">
    <property type="term" value="F:endonuclease activity"/>
    <property type="evidence" value="ECO:0007669"/>
    <property type="project" value="UniProtKB-KW"/>
</dbReference>
<keyword evidence="1" id="KW-0540">Nuclease</keyword>
<comment type="caution">
    <text evidence="1">The sequence shown here is derived from an EMBL/GenBank/DDBJ whole genome shotgun (WGS) entry which is preliminary data.</text>
</comment>
<proteinExistence type="predicted"/>
<dbReference type="Proteomes" id="UP000236527">
    <property type="component" value="Unassembled WGS sequence"/>
</dbReference>
<sequence>MVQTIAAERITLYDLKQRFKLQQTQDESFFFEWQESLPELTDTEKQRLIRVEAIVANLERRSVLENTVKLAVVAPLLDLSGLFLPPFYVSTEDSVEIATTDEDIVVRGRIDVLVLKEQLWVLVIESKRAEEFSLKVGIPQVLPYMLAAPNGNRSRYGLVTNCTDFIFLKLLCQDVPRYGRSRQFILGQDHDLERVLQILKRLAEIVGQDHLD</sequence>
<keyword evidence="1" id="KW-0255">Endonuclease</keyword>
<gene>
    <name evidence="1" type="ORF">NCWK1_2824</name>
</gene>
<keyword evidence="1" id="KW-0378">Hydrolase</keyword>
<keyword evidence="2" id="KW-1185">Reference proteome</keyword>